<dbReference type="EMBL" id="RZUL01000004">
    <property type="protein sequence ID" value="RVT40165.1"/>
    <property type="molecule type" value="Genomic_DNA"/>
</dbReference>
<keyword evidence="3" id="KW-1185">Reference proteome</keyword>
<proteinExistence type="predicted"/>
<protein>
    <submittedName>
        <fullName evidence="2">Flp family type IVb pilin</fullName>
    </submittedName>
</protein>
<name>A0A437J5F8_9SPHN</name>
<organism evidence="2 3">
    <name type="scientific">Sphingobium algorifonticola</name>
    <dbReference type="NCBI Taxonomy" id="2008318"/>
    <lineage>
        <taxon>Bacteria</taxon>
        <taxon>Pseudomonadati</taxon>
        <taxon>Pseudomonadota</taxon>
        <taxon>Alphaproteobacteria</taxon>
        <taxon>Sphingomonadales</taxon>
        <taxon>Sphingomonadaceae</taxon>
        <taxon>Sphingobium</taxon>
    </lineage>
</organism>
<dbReference type="OrthoDB" id="5325135at2"/>
<gene>
    <name evidence="2" type="ORF">ENE74_12495</name>
</gene>
<dbReference type="Proteomes" id="UP000282977">
    <property type="component" value="Unassembled WGS sequence"/>
</dbReference>
<keyword evidence="1" id="KW-1133">Transmembrane helix</keyword>
<accession>A0A437J5F8</accession>
<evidence type="ECO:0000313" key="2">
    <source>
        <dbReference type="EMBL" id="RVT40165.1"/>
    </source>
</evidence>
<feature type="transmembrane region" description="Helical" evidence="1">
    <location>
        <begin position="21"/>
        <end position="44"/>
    </location>
</feature>
<keyword evidence="1" id="KW-0812">Transmembrane</keyword>
<dbReference type="RefSeq" id="WP_127691263.1">
    <property type="nucleotide sequence ID" value="NZ_RZUL01000004.1"/>
</dbReference>
<evidence type="ECO:0000313" key="3">
    <source>
        <dbReference type="Proteomes" id="UP000282977"/>
    </source>
</evidence>
<keyword evidence="1" id="KW-0472">Membrane</keyword>
<sequence>MRARMAKMQQMGLATCQRGATAVEYGLIAAILVLGMLIAFQTVASKTIDMWSNVANRVSEN</sequence>
<evidence type="ECO:0000256" key="1">
    <source>
        <dbReference type="SAM" id="Phobius"/>
    </source>
</evidence>
<comment type="caution">
    <text evidence="2">The sequence shown here is derived from an EMBL/GenBank/DDBJ whole genome shotgun (WGS) entry which is preliminary data.</text>
</comment>
<dbReference type="Pfam" id="PF04964">
    <property type="entry name" value="Flp_Fap"/>
    <property type="match status" value="1"/>
</dbReference>
<dbReference type="AlphaFoldDB" id="A0A437J5F8"/>
<dbReference type="InterPro" id="IPR007047">
    <property type="entry name" value="Flp_Fap"/>
</dbReference>
<reference evidence="2 3" key="1">
    <citation type="submission" date="2019-01" db="EMBL/GenBank/DDBJ databases">
        <authorList>
            <person name="Chen W.-M."/>
        </authorList>
    </citation>
    <scope>NUCLEOTIDE SEQUENCE [LARGE SCALE GENOMIC DNA]</scope>
    <source>
        <strain evidence="2 3">TLA-22</strain>
    </source>
</reference>